<keyword evidence="2" id="KW-0723">Serine/threonine-protein kinase</keyword>
<evidence type="ECO:0000256" key="4">
    <source>
        <dbReference type="ARBA" id="ARBA00022741"/>
    </source>
</evidence>
<evidence type="ECO:0000256" key="5">
    <source>
        <dbReference type="ARBA" id="ARBA00022777"/>
    </source>
</evidence>
<keyword evidence="5 8" id="KW-0418">Kinase</keyword>
<protein>
    <recommendedName>
        <fullName evidence="1">non-specific serine/threonine protein kinase</fullName>
        <ecNumber evidence="1">2.7.11.1</ecNumber>
    </recommendedName>
</protein>
<dbReference type="STRING" id="444597.BST26_12600"/>
<keyword evidence="9" id="KW-1185">Reference proteome</keyword>
<dbReference type="GO" id="GO:0005524">
    <property type="term" value="F:ATP binding"/>
    <property type="evidence" value="ECO:0007669"/>
    <property type="project" value="UniProtKB-KW"/>
</dbReference>
<dbReference type="Gene3D" id="2.120.10.30">
    <property type="entry name" value="TolB, C-terminal domain"/>
    <property type="match status" value="1"/>
</dbReference>
<dbReference type="RefSeq" id="WP_083031393.1">
    <property type="nucleotide sequence ID" value="NZ_AP022618.1"/>
</dbReference>
<dbReference type="PANTHER" id="PTHR43289:SF6">
    <property type="entry name" value="SERINE_THREONINE-PROTEIN KINASE NEKL-3"/>
    <property type="match status" value="1"/>
</dbReference>
<keyword evidence="4" id="KW-0547">Nucleotide-binding</keyword>
<keyword evidence="3" id="KW-0808">Transferase</keyword>
<accession>A0A1X0DDH9</accession>
<proteinExistence type="predicted"/>
<dbReference type="GO" id="GO:0004674">
    <property type="term" value="F:protein serine/threonine kinase activity"/>
    <property type="evidence" value="ECO:0007669"/>
    <property type="project" value="UniProtKB-KW"/>
</dbReference>
<dbReference type="AlphaFoldDB" id="A0A1X0DDH9"/>
<evidence type="ECO:0000256" key="6">
    <source>
        <dbReference type="ARBA" id="ARBA00022840"/>
    </source>
</evidence>
<organism evidence="8 9">
    <name type="scientific">Mycolicibacterium insubricum</name>
    <dbReference type="NCBI Taxonomy" id="444597"/>
    <lineage>
        <taxon>Bacteria</taxon>
        <taxon>Bacillati</taxon>
        <taxon>Actinomycetota</taxon>
        <taxon>Actinomycetes</taxon>
        <taxon>Mycobacteriales</taxon>
        <taxon>Mycobacteriaceae</taxon>
        <taxon>Mycolicibacterium</taxon>
    </lineage>
</organism>
<evidence type="ECO:0000259" key="7">
    <source>
        <dbReference type="PROSITE" id="PS50011"/>
    </source>
</evidence>
<dbReference type="Gene3D" id="1.10.510.10">
    <property type="entry name" value="Transferase(Phosphotransferase) domain 1"/>
    <property type="match status" value="1"/>
</dbReference>
<keyword evidence="6" id="KW-0067">ATP-binding</keyword>
<evidence type="ECO:0000256" key="2">
    <source>
        <dbReference type="ARBA" id="ARBA00022527"/>
    </source>
</evidence>
<dbReference type="SUPFAM" id="SSF101898">
    <property type="entry name" value="NHL repeat"/>
    <property type="match status" value="1"/>
</dbReference>
<reference evidence="8 9" key="1">
    <citation type="submission" date="2016-12" db="EMBL/GenBank/DDBJ databases">
        <title>The new phylogeny of genus Mycobacterium.</title>
        <authorList>
            <person name="Tortoli E."/>
            <person name="Trovato A."/>
            <person name="Cirillo D.M."/>
        </authorList>
    </citation>
    <scope>NUCLEOTIDE SEQUENCE [LARGE SCALE GENOMIC DNA]</scope>
    <source>
        <strain evidence="8 9">DSM 45130</strain>
    </source>
</reference>
<name>A0A1X0DDH9_9MYCO</name>
<dbReference type="EC" id="2.7.11.1" evidence="1"/>
<dbReference type="PROSITE" id="PS50011">
    <property type="entry name" value="PROTEIN_KINASE_DOM"/>
    <property type="match status" value="1"/>
</dbReference>
<comment type="caution">
    <text evidence="8">The sequence shown here is derived from an EMBL/GenBank/DDBJ whole genome shotgun (WGS) entry which is preliminary data.</text>
</comment>
<dbReference type="Proteomes" id="UP000192801">
    <property type="component" value="Unassembled WGS sequence"/>
</dbReference>
<feature type="domain" description="Protein kinase" evidence="7">
    <location>
        <begin position="1"/>
        <end position="164"/>
    </location>
</feature>
<gene>
    <name evidence="8" type="ORF">BST26_12600</name>
</gene>
<evidence type="ECO:0000313" key="8">
    <source>
        <dbReference type="EMBL" id="ORA69840.1"/>
    </source>
</evidence>
<evidence type="ECO:0000256" key="1">
    <source>
        <dbReference type="ARBA" id="ARBA00012513"/>
    </source>
</evidence>
<dbReference type="OrthoDB" id="9762169at2"/>
<dbReference type="InterPro" id="IPR011042">
    <property type="entry name" value="6-blade_b-propeller_TolB-like"/>
</dbReference>
<dbReference type="PANTHER" id="PTHR43289">
    <property type="entry name" value="MITOGEN-ACTIVATED PROTEIN KINASE KINASE KINASE 20-RELATED"/>
    <property type="match status" value="1"/>
</dbReference>
<dbReference type="EMBL" id="MVHS01000028">
    <property type="protein sequence ID" value="ORA69840.1"/>
    <property type="molecule type" value="Genomic_DNA"/>
</dbReference>
<evidence type="ECO:0000313" key="9">
    <source>
        <dbReference type="Proteomes" id="UP000192801"/>
    </source>
</evidence>
<dbReference type="SUPFAM" id="SSF56112">
    <property type="entry name" value="Protein kinase-like (PK-like)"/>
    <property type="match status" value="1"/>
</dbReference>
<dbReference type="InterPro" id="IPR011009">
    <property type="entry name" value="Kinase-like_dom_sf"/>
</dbReference>
<dbReference type="InterPro" id="IPR000719">
    <property type="entry name" value="Prot_kinase_dom"/>
</dbReference>
<sequence>MEEWRVFDGVPLSTELESSGPLTAARAVALIAQIAVELDGMAADGGLRSDIVDPVNILVGTDGSVLLAGPGTALEANVAYLAPERVARTGAVSAATDVYALACVLYECLTGRPPHADGEEAVAENIDASIPPGFDAVLVRGLAADPGDRFPSAGAFAVAARKALRESEPDSAPLMLLPPPVQQNYPQLPGLSEYARAVLANPQITLPPATGYRSVTEKPRPVGMGTRLLPAAVVAAVLLLAGVSILVAHSVAGVEGTATGPKSVDDQLAFRSVKIATDRVGSVYIAGEEWAELRYGIWKFAPDSREPMKLPFPDDVFAAGLAVDQEGRVYVTTSRGDVAVLAPDTGEVRSYTVPDQGNLGNIAVDGSGNVFGVGGRGSVWWVWALNTGTGAVNRLPFPESGAEYHVAVGPSGEVYAASGCKAVDGKFLHTDWIWKLEVGASQPVKIPLALRCPKLLAADSAGNLYVLNSDAPPTLRMVPKGWTDSLTLPMRHLPDTYALSVGQAGHVYAVSVGAGSQTATLEKLTIEP</sequence>
<evidence type="ECO:0000256" key="3">
    <source>
        <dbReference type="ARBA" id="ARBA00022679"/>
    </source>
</evidence>